<dbReference type="GO" id="GO:0033615">
    <property type="term" value="P:mitochondrial proton-transporting ATP synthase complex assembly"/>
    <property type="evidence" value="ECO:0007669"/>
    <property type="project" value="TreeGrafter"/>
</dbReference>
<evidence type="ECO:0000256" key="1">
    <source>
        <dbReference type="ARBA" id="ARBA00004173"/>
    </source>
</evidence>
<evidence type="ECO:0000256" key="2">
    <source>
        <dbReference type="ARBA" id="ARBA00009116"/>
    </source>
</evidence>
<feature type="compositionally biased region" description="Low complexity" evidence="5">
    <location>
        <begin position="112"/>
        <end position="129"/>
    </location>
</feature>
<feature type="compositionally biased region" description="Low complexity" evidence="5">
    <location>
        <begin position="89"/>
        <end position="105"/>
    </location>
</feature>
<protein>
    <recommendedName>
        <fullName evidence="8">ATP synthase mitochondrial F1 complex assembly factor 1</fullName>
    </recommendedName>
</protein>
<dbReference type="OrthoDB" id="16535at2759"/>
<organism evidence="6 7">
    <name type="scientific">Polytolypa hystricis (strain UAMH7299)</name>
    <dbReference type="NCBI Taxonomy" id="1447883"/>
    <lineage>
        <taxon>Eukaryota</taxon>
        <taxon>Fungi</taxon>
        <taxon>Dikarya</taxon>
        <taxon>Ascomycota</taxon>
        <taxon>Pezizomycotina</taxon>
        <taxon>Eurotiomycetes</taxon>
        <taxon>Eurotiomycetidae</taxon>
        <taxon>Onygenales</taxon>
        <taxon>Onygenales incertae sedis</taxon>
        <taxon>Polytolypa</taxon>
    </lineage>
</organism>
<feature type="region of interest" description="Disordered" evidence="5">
    <location>
        <begin position="89"/>
        <end position="131"/>
    </location>
</feature>
<proteinExistence type="inferred from homology"/>
<comment type="similarity">
    <text evidence="2">Belongs to the ATP11 family.</text>
</comment>
<name>A0A2B7Z464_POLH7</name>
<dbReference type="PANTHER" id="PTHR13126:SF0">
    <property type="entry name" value="ATP SYNTHASE MITOCHONDRIAL F1 COMPLEX ASSEMBLY FACTOR 1"/>
    <property type="match status" value="1"/>
</dbReference>
<evidence type="ECO:0000256" key="4">
    <source>
        <dbReference type="ARBA" id="ARBA00023128"/>
    </source>
</evidence>
<dbReference type="AlphaFoldDB" id="A0A2B7Z464"/>
<gene>
    <name evidence="6" type="ORF">AJ80_00468</name>
</gene>
<keyword evidence="7" id="KW-1185">Reference proteome</keyword>
<evidence type="ECO:0000256" key="5">
    <source>
        <dbReference type="SAM" id="MobiDB-lite"/>
    </source>
</evidence>
<evidence type="ECO:0000313" key="6">
    <source>
        <dbReference type="EMBL" id="PGH27918.1"/>
    </source>
</evidence>
<dbReference type="EMBL" id="PDNA01000003">
    <property type="protein sequence ID" value="PGH27918.1"/>
    <property type="molecule type" value="Genomic_DNA"/>
</dbReference>
<dbReference type="InterPro" id="IPR010591">
    <property type="entry name" value="ATP11"/>
</dbReference>
<keyword evidence="3" id="KW-0809">Transit peptide</keyword>
<comment type="caution">
    <text evidence="6">The sequence shown here is derived from an EMBL/GenBank/DDBJ whole genome shotgun (WGS) entry which is preliminary data.</text>
</comment>
<dbReference type="GO" id="GO:0005739">
    <property type="term" value="C:mitochondrion"/>
    <property type="evidence" value="ECO:0007669"/>
    <property type="project" value="UniProtKB-SubCell"/>
</dbReference>
<accession>A0A2B7Z464</accession>
<feature type="region of interest" description="Disordered" evidence="5">
    <location>
        <begin position="191"/>
        <end position="215"/>
    </location>
</feature>
<feature type="region of interest" description="Disordered" evidence="5">
    <location>
        <begin position="227"/>
        <end position="248"/>
    </location>
</feature>
<dbReference type="PANTHER" id="PTHR13126">
    <property type="entry name" value="CHAPERONE ATP11"/>
    <property type="match status" value="1"/>
</dbReference>
<dbReference type="Proteomes" id="UP000224634">
    <property type="component" value="Unassembled WGS sequence"/>
</dbReference>
<evidence type="ECO:0000256" key="3">
    <source>
        <dbReference type="ARBA" id="ARBA00022946"/>
    </source>
</evidence>
<dbReference type="Pfam" id="PF06644">
    <property type="entry name" value="ATP11"/>
    <property type="match status" value="1"/>
</dbReference>
<comment type="subcellular location">
    <subcellularLocation>
        <location evidence="1">Mitochondrion</location>
    </subcellularLocation>
</comment>
<keyword evidence="4" id="KW-0496">Mitochondrion</keyword>
<reference evidence="6 7" key="1">
    <citation type="submission" date="2017-10" db="EMBL/GenBank/DDBJ databases">
        <title>Comparative genomics in systemic dimorphic fungi from Ajellomycetaceae.</title>
        <authorList>
            <person name="Munoz J.F."/>
            <person name="Mcewen J.G."/>
            <person name="Clay O.K."/>
            <person name="Cuomo C.A."/>
        </authorList>
    </citation>
    <scope>NUCLEOTIDE SEQUENCE [LARGE SCALE GENOMIC DNA]</scope>
    <source>
        <strain evidence="6 7">UAMH7299</strain>
    </source>
</reference>
<evidence type="ECO:0000313" key="7">
    <source>
        <dbReference type="Proteomes" id="UP000224634"/>
    </source>
</evidence>
<sequence length="360" mass="39442">MALIRGAPVIRNLLGRPIALHRTVQKRWAQVHDVRFVASHASGAEKVQDRYREKLEQKAKQEGHESISSLKKAYEEKINDVRATESATIAQAPNPSSPSPAQSPNNAPPPSSAAAASTASSIPKSSSTPGIKSLSSYLDIPKILTLPKKEIETLWRLRHAHNPLSICATIPLSTYERMASVARQNPQFVLPLPRTADSPVPPPEEVGQAEGGEKKKGTGADIHFLQWGFHPPSPSPSPQPTTTEKTQTANTHTSTVIFTHLAAYKLHGAYSPPHTIITHHLDLADSKGLVLMNGSVVADRGVSVEEAKWLVMWLQRFYDWGSSSEDDGKGGRKGEMLRMFTRGDTKGFRLEELLEEVEKV</sequence>
<evidence type="ECO:0008006" key="8">
    <source>
        <dbReference type="Google" id="ProtNLM"/>
    </source>
</evidence>
<dbReference type="STRING" id="1447883.A0A2B7Z464"/>